<dbReference type="Proteomes" id="UP000588112">
    <property type="component" value="Unassembled WGS sequence"/>
</dbReference>
<accession>A0A7W9DQY2</accession>
<dbReference type="EMBL" id="JACHBR010000001">
    <property type="protein sequence ID" value="MBB5628042.1"/>
    <property type="molecule type" value="Genomic_DNA"/>
</dbReference>
<name>A0A7W9DQY2_9ACTN</name>
<reference evidence="1 2" key="1">
    <citation type="submission" date="2020-08" db="EMBL/GenBank/DDBJ databases">
        <title>Sequencing the genomes of 1000 actinobacteria strains.</title>
        <authorList>
            <person name="Klenk H.-P."/>
        </authorList>
    </citation>
    <scope>NUCLEOTIDE SEQUENCE [LARGE SCALE GENOMIC DNA]</scope>
    <source>
        <strain evidence="1 2">DSM 45790</strain>
    </source>
</reference>
<gene>
    <name evidence="1" type="ORF">BJ981_003741</name>
</gene>
<evidence type="ECO:0000313" key="1">
    <source>
        <dbReference type="EMBL" id="MBB5628042.1"/>
    </source>
</evidence>
<dbReference type="RefSeq" id="WP_184612617.1">
    <property type="nucleotide sequence ID" value="NZ_BOOS01000015.1"/>
</dbReference>
<sequence>MYKRLESMGAGILALFVPKAEAAAAACEWKRYPNCGANCNYGCCWAYCCDGEGCTRVQCGC</sequence>
<evidence type="ECO:0000313" key="2">
    <source>
        <dbReference type="Proteomes" id="UP000588112"/>
    </source>
</evidence>
<organism evidence="1 2">
    <name type="scientific">Sphaerisporangium krabiense</name>
    <dbReference type="NCBI Taxonomy" id="763782"/>
    <lineage>
        <taxon>Bacteria</taxon>
        <taxon>Bacillati</taxon>
        <taxon>Actinomycetota</taxon>
        <taxon>Actinomycetes</taxon>
        <taxon>Streptosporangiales</taxon>
        <taxon>Streptosporangiaceae</taxon>
        <taxon>Sphaerisporangium</taxon>
    </lineage>
</organism>
<proteinExistence type="predicted"/>
<protein>
    <submittedName>
        <fullName evidence="1">Uncharacterized protein</fullName>
    </submittedName>
</protein>
<comment type="caution">
    <text evidence="1">The sequence shown here is derived from an EMBL/GenBank/DDBJ whole genome shotgun (WGS) entry which is preliminary data.</text>
</comment>
<dbReference type="AlphaFoldDB" id="A0A7W9DQY2"/>
<keyword evidence="2" id="KW-1185">Reference proteome</keyword>